<dbReference type="PANTHER" id="PTHR10612">
    <property type="entry name" value="APOLIPOPROTEIN D"/>
    <property type="match status" value="1"/>
</dbReference>
<accession>A0A1B6IUA3</accession>
<feature type="domain" description="Lipocalin/cytosolic fatty-acid binding" evidence="2">
    <location>
        <begin position="52"/>
        <end position="153"/>
    </location>
</feature>
<evidence type="ECO:0000313" key="3">
    <source>
        <dbReference type="EMBL" id="JAS90511.1"/>
    </source>
</evidence>
<reference evidence="3" key="1">
    <citation type="submission" date="2015-11" db="EMBL/GenBank/DDBJ databases">
        <title>De novo transcriptome assembly of four potential Pierce s Disease insect vectors from Arizona vineyards.</title>
        <authorList>
            <person name="Tassone E.E."/>
        </authorList>
    </citation>
    <scope>NUCLEOTIDE SEQUENCE</scope>
</reference>
<proteinExistence type="inferred from homology"/>
<gene>
    <name evidence="3" type="ORF">g.12277</name>
</gene>
<dbReference type="Gene3D" id="2.40.128.20">
    <property type="match status" value="1"/>
</dbReference>
<dbReference type="GO" id="GO:0000302">
    <property type="term" value="P:response to reactive oxygen species"/>
    <property type="evidence" value="ECO:0007669"/>
    <property type="project" value="TreeGrafter"/>
</dbReference>
<dbReference type="GO" id="GO:0005737">
    <property type="term" value="C:cytoplasm"/>
    <property type="evidence" value="ECO:0007669"/>
    <property type="project" value="TreeGrafter"/>
</dbReference>
<sequence>TVVGSANMREGSSVFSTWFVLSTILFGEALTFTLEWPEWGRCPDLAVQQNFNVVNYQGKWWEQAAYNNERVEGNARCVHTIYSLTPSGNGVVTVENRAIVEKTNKWEGINGTAFEADPSKNEGKLIVSFPVGIFGHVEGPYWVLGTDYNSYTVVYSCQNFLFFWRYYTIWFLGRYQIFPTDEDQADFFRKANQVLEVHNFDPSMMHLSNQMNCDI</sequence>
<dbReference type="AlphaFoldDB" id="A0A1B6IUA3"/>
<dbReference type="SUPFAM" id="SSF50814">
    <property type="entry name" value="Lipocalins"/>
    <property type="match status" value="1"/>
</dbReference>
<dbReference type="Pfam" id="PF08212">
    <property type="entry name" value="Lipocalin_2"/>
    <property type="match status" value="1"/>
</dbReference>
<dbReference type="InterPro" id="IPR012674">
    <property type="entry name" value="Calycin"/>
</dbReference>
<comment type="similarity">
    <text evidence="1">Belongs to the calycin superfamily. Lipocalin family.</text>
</comment>
<dbReference type="InterPro" id="IPR000566">
    <property type="entry name" value="Lipocln_cytosolic_FA-bd_dom"/>
</dbReference>
<evidence type="ECO:0000256" key="1">
    <source>
        <dbReference type="ARBA" id="ARBA00006889"/>
    </source>
</evidence>
<dbReference type="PANTHER" id="PTHR10612:SF34">
    <property type="entry name" value="APOLIPOPROTEIN D"/>
    <property type="match status" value="1"/>
</dbReference>
<feature type="non-terminal residue" evidence="3">
    <location>
        <position position="1"/>
    </location>
</feature>
<protein>
    <recommendedName>
        <fullName evidence="2">Lipocalin/cytosolic fatty-acid binding domain-containing protein</fullName>
    </recommendedName>
</protein>
<evidence type="ECO:0000259" key="2">
    <source>
        <dbReference type="Pfam" id="PF08212"/>
    </source>
</evidence>
<dbReference type="GO" id="GO:0006629">
    <property type="term" value="P:lipid metabolic process"/>
    <property type="evidence" value="ECO:0007669"/>
    <property type="project" value="TreeGrafter"/>
</dbReference>
<dbReference type="EMBL" id="GECU01017195">
    <property type="protein sequence ID" value="JAS90511.1"/>
    <property type="molecule type" value="Transcribed_RNA"/>
</dbReference>
<dbReference type="PIRSF" id="PIRSF036893">
    <property type="entry name" value="Lipocalin_ApoD"/>
    <property type="match status" value="1"/>
</dbReference>
<name>A0A1B6IUA3_9HEMI</name>
<dbReference type="InterPro" id="IPR022271">
    <property type="entry name" value="Lipocalin_ApoD"/>
</dbReference>
<organism evidence="3">
    <name type="scientific">Homalodisca liturata</name>
    <dbReference type="NCBI Taxonomy" id="320908"/>
    <lineage>
        <taxon>Eukaryota</taxon>
        <taxon>Metazoa</taxon>
        <taxon>Ecdysozoa</taxon>
        <taxon>Arthropoda</taxon>
        <taxon>Hexapoda</taxon>
        <taxon>Insecta</taxon>
        <taxon>Pterygota</taxon>
        <taxon>Neoptera</taxon>
        <taxon>Paraneoptera</taxon>
        <taxon>Hemiptera</taxon>
        <taxon>Auchenorrhyncha</taxon>
        <taxon>Membracoidea</taxon>
        <taxon>Cicadellidae</taxon>
        <taxon>Cicadellinae</taxon>
        <taxon>Proconiini</taxon>
        <taxon>Homalodisca</taxon>
    </lineage>
</organism>